<evidence type="ECO:0000256" key="1">
    <source>
        <dbReference type="SAM" id="MobiDB-lite"/>
    </source>
</evidence>
<evidence type="ECO:0000313" key="3">
    <source>
        <dbReference type="EMBL" id="PXY46579.1"/>
    </source>
</evidence>
<dbReference type="AlphaFoldDB" id="A0A2V4C5G2"/>
<keyword evidence="2" id="KW-1133">Transmembrane helix</keyword>
<dbReference type="RefSeq" id="WP_110345587.1">
    <property type="nucleotide sequence ID" value="NZ_QJHL01000001.1"/>
</dbReference>
<sequence>MKNSKYTKIAVIIMVILFVIVSMLSCTVHHNHSHSHSNHKSKKMPPGQAKKISGNKSAKSHAPGQQRR</sequence>
<accession>A0A2V4C5G2</accession>
<evidence type="ECO:0000256" key="2">
    <source>
        <dbReference type="SAM" id="Phobius"/>
    </source>
</evidence>
<dbReference type="PROSITE" id="PS51257">
    <property type="entry name" value="PROKAR_LIPOPROTEIN"/>
    <property type="match status" value="1"/>
</dbReference>
<protein>
    <recommendedName>
        <fullName evidence="5">Quinol oxidase subunit 4</fullName>
    </recommendedName>
</protein>
<name>A0A2V4C5G2_9FLAO</name>
<dbReference type="Proteomes" id="UP000247681">
    <property type="component" value="Unassembled WGS sequence"/>
</dbReference>
<keyword evidence="4" id="KW-1185">Reference proteome</keyword>
<comment type="caution">
    <text evidence="3">The sequence shown here is derived from an EMBL/GenBank/DDBJ whole genome shotgun (WGS) entry which is preliminary data.</text>
</comment>
<gene>
    <name evidence="3" type="ORF">DMB68_05265</name>
</gene>
<feature type="transmembrane region" description="Helical" evidence="2">
    <location>
        <begin position="6"/>
        <end position="28"/>
    </location>
</feature>
<organism evidence="3 4">
    <name type="scientific">Flavobacterium hydrophilum</name>
    <dbReference type="NCBI Taxonomy" id="2211445"/>
    <lineage>
        <taxon>Bacteria</taxon>
        <taxon>Pseudomonadati</taxon>
        <taxon>Bacteroidota</taxon>
        <taxon>Flavobacteriia</taxon>
        <taxon>Flavobacteriales</taxon>
        <taxon>Flavobacteriaceae</taxon>
        <taxon>Flavobacterium</taxon>
    </lineage>
</organism>
<feature type="compositionally biased region" description="Basic residues" evidence="1">
    <location>
        <begin position="29"/>
        <end position="43"/>
    </location>
</feature>
<feature type="region of interest" description="Disordered" evidence="1">
    <location>
        <begin position="29"/>
        <end position="68"/>
    </location>
</feature>
<keyword evidence="2" id="KW-0812">Transmembrane</keyword>
<dbReference type="EMBL" id="QJHL01000001">
    <property type="protein sequence ID" value="PXY46579.1"/>
    <property type="molecule type" value="Genomic_DNA"/>
</dbReference>
<reference evidence="3 4" key="1">
    <citation type="submission" date="2018-05" db="EMBL/GenBank/DDBJ databases">
        <title>Flavobacterium sp. strain IMCC34758, incomplete genome.</title>
        <authorList>
            <person name="Joung Y."/>
        </authorList>
    </citation>
    <scope>NUCLEOTIDE SEQUENCE [LARGE SCALE GENOMIC DNA]</scope>
    <source>
        <strain evidence="3 4">IMCC34758</strain>
    </source>
</reference>
<proteinExistence type="predicted"/>
<evidence type="ECO:0000313" key="4">
    <source>
        <dbReference type="Proteomes" id="UP000247681"/>
    </source>
</evidence>
<evidence type="ECO:0008006" key="5">
    <source>
        <dbReference type="Google" id="ProtNLM"/>
    </source>
</evidence>
<keyword evidence="2" id="KW-0472">Membrane</keyword>